<protein>
    <recommendedName>
        <fullName evidence="3">Adenylate-forming protein</fullName>
    </recommendedName>
</protein>
<dbReference type="InterPro" id="IPR042099">
    <property type="entry name" value="ANL_N_sf"/>
</dbReference>
<dbReference type="PANTHER" id="PTHR36932">
    <property type="entry name" value="CAPSULAR POLYSACCHARIDE BIOSYNTHESIS PROTEIN"/>
    <property type="match status" value="1"/>
</dbReference>
<accession>A0A1U9ZYV1</accession>
<dbReference type="KEGG" id="noa:BKM31_18010"/>
<keyword evidence="2" id="KW-1185">Reference proteome</keyword>
<sequence length="450" mass="49320">MDVRMISQVLWLRRVLRGRERWSAARLAQHQQHQLALLRRHAYARSPFYHHFHQRLGEAPLAELPVLTKAALMDCFDDISTVRGLRLSGVQEYLEKLHGDERYRGRYWVAATSGSSGRRSVIPSDAREWATVIASYARANEWAGISAGPLHPASMAVVSSTTAWHQSARVAATVRSPFIKSTRLDAASPLPGIVARLNETRPDVLVAYASMIRVLADEQLAGRLHITPRAVNSSSEVLTEESRTMAARAWGVPPFNVYAATETGGIAAECDRHQGMHLFEDLVIPEVVDDAYRPVPPGVAGDRLLVTVLFSRTLPLIRYEMTDRVRLAAEACPCGRTFRLLESIEGRTDDLLTLPAKAGGAVRLHPVVFHQVLDLLDAAGWQVRHEDRRLEILVAAPGGDIDRAGVGSAVHDALTAAGALPPEIQVRVVDAIPVGVSGKRPLIVSVPDQV</sequence>
<dbReference type="OrthoDB" id="580775at2"/>
<reference evidence="2" key="1">
    <citation type="journal article" date="2017" name="Med. Chem. Commun.">
        <title>Nonomuraea sp. ATCC 55076 harbours the largest actinomycete chromosome to date and the kistamicin biosynthetic gene cluster.</title>
        <authorList>
            <person name="Nazari B."/>
            <person name="Forneris C.C."/>
            <person name="Gibson M.I."/>
            <person name="Moon K."/>
            <person name="Schramma K.R."/>
            <person name="Seyedsayamdost M.R."/>
        </authorList>
    </citation>
    <scope>NUCLEOTIDE SEQUENCE [LARGE SCALE GENOMIC DNA]</scope>
    <source>
        <strain evidence="2">ATCC 55076</strain>
    </source>
</reference>
<dbReference type="SUPFAM" id="SSF56801">
    <property type="entry name" value="Acetyl-CoA synthetase-like"/>
    <property type="match status" value="1"/>
</dbReference>
<gene>
    <name evidence="1" type="ORF">BKM31_18010</name>
</gene>
<dbReference type="AlphaFoldDB" id="A0A1U9ZYV1"/>
<proteinExistence type="predicted"/>
<dbReference type="Proteomes" id="UP000190797">
    <property type="component" value="Chromosome"/>
</dbReference>
<evidence type="ECO:0008006" key="3">
    <source>
        <dbReference type="Google" id="ProtNLM"/>
    </source>
</evidence>
<dbReference type="InterPro" id="IPR053158">
    <property type="entry name" value="CapK_Type1_Caps_Biosynth"/>
</dbReference>
<dbReference type="Gene3D" id="3.40.50.12780">
    <property type="entry name" value="N-terminal domain of ligase-like"/>
    <property type="match status" value="1"/>
</dbReference>
<organism evidence="1 2">
    <name type="scientific">[Actinomadura] parvosata subsp. kistnae</name>
    <dbReference type="NCBI Taxonomy" id="1909395"/>
    <lineage>
        <taxon>Bacteria</taxon>
        <taxon>Bacillati</taxon>
        <taxon>Actinomycetota</taxon>
        <taxon>Actinomycetes</taxon>
        <taxon>Streptosporangiales</taxon>
        <taxon>Streptosporangiaceae</taxon>
        <taxon>Nonomuraea</taxon>
    </lineage>
</organism>
<dbReference type="EMBL" id="CP017717">
    <property type="protein sequence ID" value="AQZ63107.1"/>
    <property type="molecule type" value="Genomic_DNA"/>
</dbReference>
<name>A0A1U9ZYV1_9ACTN</name>
<evidence type="ECO:0000313" key="1">
    <source>
        <dbReference type="EMBL" id="AQZ63107.1"/>
    </source>
</evidence>
<dbReference type="PANTHER" id="PTHR36932:SF1">
    <property type="entry name" value="CAPSULAR POLYSACCHARIDE BIOSYNTHESIS PROTEIN"/>
    <property type="match status" value="1"/>
</dbReference>
<dbReference type="STRING" id="1909395.BKM31_18010"/>
<evidence type="ECO:0000313" key="2">
    <source>
        <dbReference type="Proteomes" id="UP000190797"/>
    </source>
</evidence>